<name>A0AA48LZ44_9ZZZZ</name>
<gene>
    <name evidence="1" type="ORF">AMST5_01341</name>
</gene>
<proteinExistence type="predicted"/>
<protein>
    <submittedName>
        <fullName evidence="1">Uncharacterized protein</fullName>
    </submittedName>
</protein>
<organism evidence="1">
    <name type="scientific">freshwater sediment metagenome</name>
    <dbReference type="NCBI Taxonomy" id="556182"/>
    <lineage>
        <taxon>unclassified sequences</taxon>
        <taxon>metagenomes</taxon>
        <taxon>ecological metagenomes</taxon>
    </lineage>
</organism>
<dbReference type="AlphaFoldDB" id="A0AA48LZ44"/>
<accession>A0AA48LZ44</accession>
<sequence length="187" mass="20847">MGLMQTQALLARLFTDAKLRRAFFGEPVATGMRFGLDSAEAERFAELNEREVENFARSLLGKRALDARKALPLTAQALGPAFDSLLFEAIEGAPTRERHRADAAALSLLLASRRMEPLWIGDLARYEMAFVAAARPGAFFALRRFDWPVEDIARQLMSGEAPVVAAPGRRVGLWWRAPGGRLFWQVF</sequence>
<dbReference type="EMBL" id="OY288114">
    <property type="protein sequence ID" value="CAJ0860851.1"/>
    <property type="molecule type" value="Genomic_DNA"/>
</dbReference>
<reference evidence="1" key="1">
    <citation type="submission" date="2023-07" db="EMBL/GenBank/DDBJ databases">
        <authorList>
            <person name="Pelsma A.J. K."/>
        </authorList>
    </citation>
    <scope>NUCLEOTIDE SEQUENCE</scope>
</reference>
<evidence type="ECO:0000313" key="1">
    <source>
        <dbReference type="EMBL" id="CAJ0860851.1"/>
    </source>
</evidence>